<keyword evidence="3" id="KW-1185">Reference proteome</keyword>
<evidence type="ECO:0000256" key="1">
    <source>
        <dbReference type="SAM" id="Phobius"/>
    </source>
</evidence>
<gene>
    <name evidence="2" type="ORF">HMPREF0080_02027</name>
</gene>
<dbReference type="Proteomes" id="UP000005481">
    <property type="component" value="Unassembled WGS sequence"/>
</dbReference>
<sequence length="70" mass="7936">MKRSVIHLPVPPPWVNSRHEAIQRERELDRRIAYTYATDYGESADIDWPEVIVGAIAAYLTLAAMIIALT</sequence>
<accession>G9YK18</accession>
<evidence type="ECO:0000313" key="2">
    <source>
        <dbReference type="EMBL" id="EHM37843.1"/>
    </source>
</evidence>
<proteinExistence type="predicted"/>
<organism evidence="2 3">
    <name type="scientific">Anaeroglobus geminatus F0357</name>
    <dbReference type="NCBI Taxonomy" id="861450"/>
    <lineage>
        <taxon>Bacteria</taxon>
        <taxon>Bacillati</taxon>
        <taxon>Bacillota</taxon>
        <taxon>Negativicutes</taxon>
        <taxon>Veillonellales</taxon>
        <taxon>Veillonellaceae</taxon>
        <taxon>Anaeroglobus</taxon>
    </lineage>
</organism>
<keyword evidence="1" id="KW-0812">Transmembrane</keyword>
<reference evidence="2 3" key="1">
    <citation type="submission" date="2011-08" db="EMBL/GenBank/DDBJ databases">
        <authorList>
            <person name="Weinstock G."/>
            <person name="Sodergren E."/>
            <person name="Clifton S."/>
            <person name="Fulton L."/>
            <person name="Fulton B."/>
            <person name="Courtney L."/>
            <person name="Fronick C."/>
            <person name="Harrison M."/>
            <person name="Strong C."/>
            <person name="Farmer C."/>
            <person name="Delahaunty K."/>
            <person name="Markovic C."/>
            <person name="Hall O."/>
            <person name="Minx P."/>
            <person name="Tomlinson C."/>
            <person name="Mitreva M."/>
            <person name="Hou S."/>
            <person name="Chen J."/>
            <person name="Wollam A."/>
            <person name="Pepin K.H."/>
            <person name="Johnson M."/>
            <person name="Bhonagiri V."/>
            <person name="Zhang X."/>
            <person name="Suruliraj S."/>
            <person name="Warren W."/>
            <person name="Chinwalla A."/>
            <person name="Mardis E.R."/>
            <person name="Wilson R.K."/>
        </authorList>
    </citation>
    <scope>NUCLEOTIDE SEQUENCE [LARGE SCALE GENOMIC DNA]</scope>
    <source>
        <strain evidence="2 3">F0357</strain>
    </source>
</reference>
<dbReference type="AlphaFoldDB" id="G9YK18"/>
<protein>
    <submittedName>
        <fullName evidence="2">Uncharacterized protein</fullName>
    </submittedName>
</protein>
<keyword evidence="1" id="KW-1133">Transmembrane helix</keyword>
<comment type="caution">
    <text evidence="2">The sequence shown here is derived from an EMBL/GenBank/DDBJ whole genome shotgun (WGS) entry which is preliminary data.</text>
</comment>
<keyword evidence="1" id="KW-0472">Membrane</keyword>
<dbReference type="EMBL" id="AGCJ01000091">
    <property type="protein sequence ID" value="EHM37843.1"/>
    <property type="molecule type" value="Genomic_DNA"/>
</dbReference>
<dbReference type="STRING" id="861450.HMPREF0080_02027"/>
<feature type="transmembrane region" description="Helical" evidence="1">
    <location>
        <begin position="51"/>
        <end position="69"/>
    </location>
</feature>
<dbReference type="RefSeq" id="WP_006790988.1">
    <property type="nucleotide sequence ID" value="NZ_JH417615.1"/>
</dbReference>
<dbReference type="HOGENOM" id="CLU_2748914_0_0_9"/>
<name>G9YK18_9FIRM</name>
<evidence type="ECO:0000313" key="3">
    <source>
        <dbReference type="Proteomes" id="UP000005481"/>
    </source>
</evidence>